<dbReference type="OrthoDB" id="66776at2"/>
<keyword evidence="2" id="KW-0808">Transferase</keyword>
<evidence type="ECO:0000313" key="2">
    <source>
        <dbReference type="EMBL" id="KZE72863.1"/>
    </source>
</evidence>
<dbReference type="Gene3D" id="3.40.630.30">
    <property type="match status" value="1"/>
</dbReference>
<reference evidence="2 3" key="1">
    <citation type="submission" date="2016-01" db="EMBL/GenBank/DDBJ databases">
        <title>Whole genome sequencing of Myroides marinus L41.</title>
        <authorList>
            <person name="Hong K.W."/>
        </authorList>
    </citation>
    <scope>NUCLEOTIDE SEQUENCE [LARGE SCALE GENOMIC DNA]</scope>
    <source>
        <strain evidence="2 3">L41</strain>
    </source>
</reference>
<feature type="domain" description="N-acetyltransferase" evidence="1">
    <location>
        <begin position="2"/>
        <end position="159"/>
    </location>
</feature>
<dbReference type="RefSeq" id="WP_038988226.1">
    <property type="nucleotide sequence ID" value="NZ_JACAJN010000021.1"/>
</dbReference>
<proteinExistence type="predicted"/>
<sequence>MISIEPYHIKHFEALSSYELNEQQAVFALVPKYILDNPTIMENTLRTQFTILYNEEPVGLFSLDLSEDRLIYTDNLASILLRAFSIMPEHQGKGIAKSTMLALPDLIQKYYPEVDEVVFGVNYENELAYNLYLKTGYDDSGKTYQGIKGPQHCMIKKLKQPY</sequence>
<accession>A0A163U5Z7</accession>
<gene>
    <name evidence="2" type="ORF">AV926_02320</name>
</gene>
<dbReference type="Pfam" id="PF00583">
    <property type="entry name" value="Acetyltransf_1"/>
    <property type="match status" value="1"/>
</dbReference>
<name>A0A163U5Z7_9FLAO</name>
<dbReference type="InterPro" id="IPR000182">
    <property type="entry name" value="GNAT_dom"/>
</dbReference>
<dbReference type="InterPro" id="IPR016181">
    <property type="entry name" value="Acyl_CoA_acyltransferase"/>
</dbReference>
<dbReference type="EMBL" id="LQNU01000116">
    <property type="protein sequence ID" value="KZE72863.1"/>
    <property type="molecule type" value="Genomic_DNA"/>
</dbReference>
<dbReference type="PROSITE" id="PS51186">
    <property type="entry name" value="GNAT"/>
    <property type="match status" value="1"/>
</dbReference>
<dbReference type="SUPFAM" id="SSF55729">
    <property type="entry name" value="Acyl-CoA N-acyltransferases (Nat)"/>
    <property type="match status" value="1"/>
</dbReference>
<dbReference type="Proteomes" id="UP000076630">
    <property type="component" value="Unassembled WGS sequence"/>
</dbReference>
<organism evidence="2 3">
    <name type="scientific">Myroides marinus</name>
    <dbReference type="NCBI Taxonomy" id="703342"/>
    <lineage>
        <taxon>Bacteria</taxon>
        <taxon>Pseudomonadati</taxon>
        <taxon>Bacteroidota</taxon>
        <taxon>Flavobacteriia</taxon>
        <taxon>Flavobacteriales</taxon>
        <taxon>Flavobacteriaceae</taxon>
        <taxon>Myroides</taxon>
    </lineage>
</organism>
<protein>
    <submittedName>
        <fullName evidence="2">GNAT family acetyltransferase</fullName>
    </submittedName>
</protein>
<keyword evidence="3" id="KW-1185">Reference proteome</keyword>
<comment type="caution">
    <text evidence="2">The sequence shown here is derived from an EMBL/GenBank/DDBJ whole genome shotgun (WGS) entry which is preliminary data.</text>
</comment>
<evidence type="ECO:0000313" key="3">
    <source>
        <dbReference type="Proteomes" id="UP000076630"/>
    </source>
</evidence>
<evidence type="ECO:0000259" key="1">
    <source>
        <dbReference type="PROSITE" id="PS51186"/>
    </source>
</evidence>
<dbReference type="AlphaFoldDB" id="A0A163U5Z7"/>
<dbReference type="GO" id="GO:0016747">
    <property type="term" value="F:acyltransferase activity, transferring groups other than amino-acyl groups"/>
    <property type="evidence" value="ECO:0007669"/>
    <property type="project" value="InterPro"/>
</dbReference>